<feature type="transmembrane region" description="Helical" evidence="6">
    <location>
        <begin position="7"/>
        <end position="29"/>
    </location>
</feature>
<dbReference type="EMBL" id="RZTZ01000003">
    <property type="protein sequence ID" value="RVT63820.1"/>
    <property type="molecule type" value="Genomic_DNA"/>
</dbReference>
<keyword evidence="3 6" id="KW-0812">Transmembrane</keyword>
<feature type="transmembrane region" description="Helical" evidence="6">
    <location>
        <begin position="182"/>
        <end position="202"/>
    </location>
</feature>
<gene>
    <name evidence="7" type="ORF">EM808_11220</name>
</gene>
<evidence type="ECO:0000256" key="5">
    <source>
        <dbReference type="ARBA" id="ARBA00023136"/>
    </source>
</evidence>
<comment type="subcellular location">
    <subcellularLocation>
        <location evidence="1">Cell membrane</location>
        <topology evidence="1">Multi-pass membrane protein</topology>
    </subcellularLocation>
</comment>
<feature type="transmembrane region" description="Helical" evidence="6">
    <location>
        <begin position="159"/>
        <end position="176"/>
    </location>
</feature>
<feature type="transmembrane region" description="Helical" evidence="6">
    <location>
        <begin position="374"/>
        <end position="392"/>
    </location>
</feature>
<dbReference type="PANTHER" id="PTHR30250">
    <property type="entry name" value="PST FAMILY PREDICTED COLANIC ACID TRANSPORTER"/>
    <property type="match status" value="1"/>
</dbReference>
<evidence type="ECO:0000313" key="8">
    <source>
        <dbReference type="Proteomes" id="UP000288024"/>
    </source>
</evidence>
<dbReference type="AlphaFoldDB" id="A0A3S2UX89"/>
<feature type="transmembrane region" description="Helical" evidence="6">
    <location>
        <begin position="95"/>
        <end position="113"/>
    </location>
</feature>
<keyword evidence="2" id="KW-1003">Cell membrane</keyword>
<keyword evidence="4 6" id="KW-1133">Transmembrane helix</keyword>
<reference evidence="7 8" key="1">
    <citation type="submission" date="2019-01" db="EMBL/GenBank/DDBJ databases">
        <title>Bacillus sp. M5HDSG1-1, whole genome shotgun sequence.</title>
        <authorList>
            <person name="Tuo L."/>
        </authorList>
    </citation>
    <scope>NUCLEOTIDE SEQUENCE [LARGE SCALE GENOMIC DNA]</scope>
    <source>
        <strain evidence="7 8">M5HDSG1-1</strain>
    </source>
</reference>
<evidence type="ECO:0000313" key="7">
    <source>
        <dbReference type="EMBL" id="RVT63820.1"/>
    </source>
</evidence>
<feature type="transmembrane region" description="Helical" evidence="6">
    <location>
        <begin position="49"/>
        <end position="69"/>
    </location>
</feature>
<sequence>MKAKRSLINLAFGLISQGLIIALGILIPRLLLVNFGSEVNGLLSSIGQIIIYMSLLEAGVGAASLQALYKHVAGSSKENINSILSATSSYYKKTGIYYFICIILLSVIYPLFIDSSIDKMTIMFVILVTGMGGAINFYFQGTFKVFLVAEGKSYIDTSITTLINIVISGLKIIFILKGYNIIAIQTTHFVLMIVQIIIYQIYMKRNYKWLDLKVKPNFDAISQKKSVMVHQISYLIFNNTDVLILTIFTNLKVVSVYVLYNMLFSVLDKVISTVNSSVTFALGQTFHEGKEKFISLYNAYEVFFMSFVFSLFTVAYIFILPFMELYTSGIKDINYIDFWIPTLFVIIKLLVNARATSNNVINIAGHFKKTQNRAILECIINLVFSITLVQFLGIYGVLLGTIAALLYRSIDIVLYANKKILERNAWMTLRRWLTNIVIFSLIVAAAKTVNIYPTSYVTTIMSAILVLAISAVIFVVVNALLDREVYHYTKDIIVKVVQKQKRKKAIST</sequence>
<evidence type="ECO:0000256" key="3">
    <source>
        <dbReference type="ARBA" id="ARBA00022692"/>
    </source>
</evidence>
<keyword evidence="8" id="KW-1185">Reference proteome</keyword>
<dbReference type="GO" id="GO:0005886">
    <property type="term" value="C:plasma membrane"/>
    <property type="evidence" value="ECO:0007669"/>
    <property type="project" value="UniProtKB-SubCell"/>
</dbReference>
<evidence type="ECO:0000256" key="2">
    <source>
        <dbReference type="ARBA" id="ARBA00022475"/>
    </source>
</evidence>
<feature type="transmembrane region" description="Helical" evidence="6">
    <location>
        <begin position="302"/>
        <end position="323"/>
    </location>
</feature>
<evidence type="ECO:0000256" key="4">
    <source>
        <dbReference type="ARBA" id="ARBA00022989"/>
    </source>
</evidence>
<evidence type="ECO:0000256" key="6">
    <source>
        <dbReference type="SAM" id="Phobius"/>
    </source>
</evidence>
<evidence type="ECO:0000256" key="1">
    <source>
        <dbReference type="ARBA" id="ARBA00004651"/>
    </source>
</evidence>
<keyword evidence="5 6" id="KW-0472">Membrane</keyword>
<dbReference type="InterPro" id="IPR050833">
    <property type="entry name" value="Poly_Biosynth_Transport"/>
</dbReference>
<organism evidence="7 8">
    <name type="scientific">Niallia taxi</name>
    <dbReference type="NCBI Taxonomy" id="2499688"/>
    <lineage>
        <taxon>Bacteria</taxon>
        <taxon>Bacillati</taxon>
        <taxon>Bacillota</taxon>
        <taxon>Bacilli</taxon>
        <taxon>Bacillales</taxon>
        <taxon>Bacillaceae</taxon>
        <taxon>Niallia</taxon>
    </lineage>
</organism>
<keyword evidence="7" id="KW-0413">Isomerase</keyword>
<dbReference type="GO" id="GO:0016853">
    <property type="term" value="F:isomerase activity"/>
    <property type="evidence" value="ECO:0007669"/>
    <property type="project" value="UniProtKB-KW"/>
</dbReference>
<dbReference type="PANTHER" id="PTHR30250:SF26">
    <property type="entry name" value="PSMA PROTEIN"/>
    <property type="match status" value="1"/>
</dbReference>
<dbReference type="Proteomes" id="UP000288024">
    <property type="component" value="Unassembled WGS sequence"/>
</dbReference>
<feature type="transmembrane region" description="Helical" evidence="6">
    <location>
        <begin position="455"/>
        <end position="481"/>
    </location>
</feature>
<feature type="transmembrane region" description="Helical" evidence="6">
    <location>
        <begin position="119"/>
        <end position="139"/>
    </location>
</feature>
<feature type="transmembrane region" description="Helical" evidence="6">
    <location>
        <begin position="335"/>
        <end position="353"/>
    </location>
</feature>
<protein>
    <submittedName>
        <fullName evidence="7">Sugar isomerase</fullName>
    </submittedName>
</protein>
<name>A0A3S2UX89_9BACI</name>
<dbReference type="RefSeq" id="WP_127738296.1">
    <property type="nucleotide sequence ID" value="NZ_RZTZ01000003.1"/>
</dbReference>
<feature type="transmembrane region" description="Helical" evidence="6">
    <location>
        <begin position="429"/>
        <end position="449"/>
    </location>
</feature>
<proteinExistence type="predicted"/>
<accession>A0A3S2UX89</accession>
<feature type="transmembrane region" description="Helical" evidence="6">
    <location>
        <begin position="398"/>
        <end position="417"/>
    </location>
</feature>
<comment type="caution">
    <text evidence="7">The sequence shown here is derived from an EMBL/GenBank/DDBJ whole genome shotgun (WGS) entry which is preliminary data.</text>
</comment>